<evidence type="ECO:0000256" key="3">
    <source>
        <dbReference type="ARBA" id="ARBA00048679"/>
    </source>
</evidence>
<comment type="caution">
    <text evidence="6">The sequence shown here is derived from an EMBL/GenBank/DDBJ whole genome shotgun (WGS) entry which is preliminary data.</text>
</comment>
<evidence type="ECO:0000256" key="2">
    <source>
        <dbReference type="ARBA" id="ARBA00047899"/>
    </source>
</evidence>
<dbReference type="SUPFAM" id="SSF56112">
    <property type="entry name" value="Protein kinase-like (PK-like)"/>
    <property type="match status" value="1"/>
</dbReference>
<dbReference type="Pfam" id="PF17667">
    <property type="entry name" value="Pkinase_fungal"/>
    <property type="match status" value="1"/>
</dbReference>
<evidence type="ECO:0000313" key="7">
    <source>
        <dbReference type="Proteomes" id="UP001287286"/>
    </source>
</evidence>
<name>A0ABR0BDW8_PURLI</name>
<evidence type="ECO:0000256" key="1">
    <source>
        <dbReference type="ARBA" id="ARBA00012513"/>
    </source>
</evidence>
<feature type="region of interest" description="Disordered" evidence="4">
    <location>
        <begin position="507"/>
        <end position="568"/>
    </location>
</feature>
<dbReference type="PANTHER" id="PTHR38248:SF2">
    <property type="entry name" value="FUNK1 11"/>
    <property type="match status" value="1"/>
</dbReference>
<dbReference type="InterPro" id="IPR011009">
    <property type="entry name" value="Kinase-like_dom_sf"/>
</dbReference>
<sequence length="787" mass="87494">MSASARLKLISDHPIGDGLDAFHASFDSICNSTGIRSADEIDELGREDAQDLASSLLSALQILPVSRQLQSSSGVGTVRNELLRLVSTVASDDFDFDRVKPLLKAALADNHEDALIWDLVSAAAVESTPPPRPIPPSIQQTPLSQNTSGLVNSSEFRHDVDPILKLELEHLYVGLPNFHETFFGDVPALNMVSEAVFWQCSEGETPLFRDGWAGWPAAAKEGEVLAWFGDLIPKLEAFAVDHNSRPVASRKLLAQPRSPLAGSTGKRSMDIGFVNHDITCKPDSGDSTYHWSQILVVGELKSNPKADIASIAWTDLARYAREVFAAQDTRRFVLGFTLCGSLMRIWEFDRLGGIASDRFDINDKKGALQFVAVILGFLWMTEEMLGFDPTITASGDQQYVEILRNNTAERLVIDGVMKRARCIAGRATTCWRAHREDDPQTPLVIKDSWQYTDREEEGDLLRDATEKGVVNIARYYHHETVHVRGANDDIQHNIRKGLDFTKATNYRLERPPPSLSASAAAVSSAKRSSGTSTRSSSTCLKRPASEADARAPSKRYRSSSPTKAGVEVPPNRVHRRVILLDFGKPIYEASSPVSLLATLAACIEGHESLYRAGLLHRDISINNLMINEDPQNPSLRAFLIDLDLAVAKKREDSSGAKGKTGTRAFMAIGALLGNEKHSFMHDLESFFWVLFWICIHYDAPGKSRVVPRFEKWNYVDTEELAGMKLGVVAKEAIFMKTISDNFTAYYEQLVPLLNRLRKLVFPRDKPWEREDEGLYARMRAVLQKECP</sequence>
<accession>A0ABR0BDW8</accession>
<proteinExistence type="predicted"/>
<dbReference type="InterPro" id="IPR040976">
    <property type="entry name" value="Pkinase_fungal"/>
</dbReference>
<evidence type="ECO:0000259" key="5">
    <source>
        <dbReference type="Pfam" id="PF17667"/>
    </source>
</evidence>
<evidence type="ECO:0000313" key="6">
    <source>
        <dbReference type="EMBL" id="KAK4071301.1"/>
    </source>
</evidence>
<feature type="compositionally biased region" description="Low complexity" evidence="4">
    <location>
        <begin position="515"/>
        <end position="538"/>
    </location>
</feature>
<gene>
    <name evidence="6" type="ORF">Purlil1_13468</name>
</gene>
<dbReference type="EMBL" id="JAWRVI010000227">
    <property type="protein sequence ID" value="KAK4071301.1"/>
    <property type="molecule type" value="Genomic_DNA"/>
</dbReference>
<protein>
    <recommendedName>
        <fullName evidence="1">non-specific serine/threonine protein kinase</fullName>
        <ecNumber evidence="1">2.7.11.1</ecNumber>
    </recommendedName>
</protein>
<dbReference type="EC" id="2.7.11.1" evidence="1"/>
<dbReference type="InterPro" id="IPR008266">
    <property type="entry name" value="Tyr_kinase_AS"/>
</dbReference>
<dbReference type="PANTHER" id="PTHR38248">
    <property type="entry name" value="FUNK1 6"/>
    <property type="match status" value="1"/>
</dbReference>
<keyword evidence="7" id="KW-1185">Reference proteome</keyword>
<dbReference type="Gene3D" id="1.10.510.10">
    <property type="entry name" value="Transferase(Phosphotransferase) domain 1"/>
    <property type="match status" value="1"/>
</dbReference>
<feature type="domain" description="Fungal-type protein kinase" evidence="5">
    <location>
        <begin position="269"/>
        <end position="694"/>
    </location>
</feature>
<dbReference type="Proteomes" id="UP001287286">
    <property type="component" value="Unassembled WGS sequence"/>
</dbReference>
<evidence type="ECO:0000256" key="4">
    <source>
        <dbReference type="SAM" id="MobiDB-lite"/>
    </source>
</evidence>
<reference evidence="6 7" key="1">
    <citation type="journal article" date="2024" name="Microbiol. Resour. Announc.">
        <title>Genome annotations for the ascomycete fungi Trichoderma harzianum, Trichoderma aggressivum, and Purpureocillium lilacinum.</title>
        <authorList>
            <person name="Beijen E.P.W."/>
            <person name="Ohm R.A."/>
        </authorList>
    </citation>
    <scope>NUCLEOTIDE SEQUENCE [LARGE SCALE GENOMIC DNA]</scope>
    <source>
        <strain evidence="6 7">CBS 150709</strain>
    </source>
</reference>
<dbReference type="PROSITE" id="PS00109">
    <property type="entry name" value="PROTEIN_KINASE_TYR"/>
    <property type="match status" value="1"/>
</dbReference>
<comment type="catalytic activity">
    <reaction evidence="2">
        <text>L-threonyl-[protein] + ATP = O-phospho-L-threonyl-[protein] + ADP + H(+)</text>
        <dbReference type="Rhea" id="RHEA:46608"/>
        <dbReference type="Rhea" id="RHEA-COMP:11060"/>
        <dbReference type="Rhea" id="RHEA-COMP:11605"/>
        <dbReference type="ChEBI" id="CHEBI:15378"/>
        <dbReference type="ChEBI" id="CHEBI:30013"/>
        <dbReference type="ChEBI" id="CHEBI:30616"/>
        <dbReference type="ChEBI" id="CHEBI:61977"/>
        <dbReference type="ChEBI" id="CHEBI:456216"/>
        <dbReference type="EC" id="2.7.11.1"/>
    </reaction>
</comment>
<comment type="catalytic activity">
    <reaction evidence="3">
        <text>L-seryl-[protein] + ATP = O-phospho-L-seryl-[protein] + ADP + H(+)</text>
        <dbReference type="Rhea" id="RHEA:17989"/>
        <dbReference type="Rhea" id="RHEA-COMP:9863"/>
        <dbReference type="Rhea" id="RHEA-COMP:11604"/>
        <dbReference type="ChEBI" id="CHEBI:15378"/>
        <dbReference type="ChEBI" id="CHEBI:29999"/>
        <dbReference type="ChEBI" id="CHEBI:30616"/>
        <dbReference type="ChEBI" id="CHEBI:83421"/>
        <dbReference type="ChEBI" id="CHEBI:456216"/>
        <dbReference type="EC" id="2.7.11.1"/>
    </reaction>
</comment>
<feature type="region of interest" description="Disordered" evidence="4">
    <location>
        <begin position="128"/>
        <end position="147"/>
    </location>
</feature>
<organism evidence="6 7">
    <name type="scientific">Purpureocillium lilacinum</name>
    <name type="common">Paecilomyces lilacinus</name>
    <dbReference type="NCBI Taxonomy" id="33203"/>
    <lineage>
        <taxon>Eukaryota</taxon>
        <taxon>Fungi</taxon>
        <taxon>Dikarya</taxon>
        <taxon>Ascomycota</taxon>
        <taxon>Pezizomycotina</taxon>
        <taxon>Sordariomycetes</taxon>
        <taxon>Hypocreomycetidae</taxon>
        <taxon>Hypocreales</taxon>
        <taxon>Ophiocordycipitaceae</taxon>
        <taxon>Purpureocillium</taxon>
    </lineage>
</organism>